<sequence>MPALSDELSILVDGIAAAIHSSLKKLVSTKIAEAPKKNQIEMDIAGMRNQILANVEYLYPLLAGDDVVEVAEFEVVTVGVGTSVSTSVVFTRNGSRRVFILGPNAEGEAYALRKLLSMTSDLLCRNWAGFYSPGNRWKAVRLEGQGKSYYFTNVDDRHDGDDEQA</sequence>
<accession>A0A9P3CE18</accession>
<keyword evidence="2" id="KW-1185">Reference proteome</keyword>
<dbReference type="AlphaFoldDB" id="A0A9P3CE18"/>
<dbReference type="OrthoDB" id="3645549at2759"/>
<evidence type="ECO:0000313" key="1">
    <source>
        <dbReference type="EMBL" id="GIZ37018.1"/>
    </source>
</evidence>
<comment type="caution">
    <text evidence="1">The sequence shown here is derived from an EMBL/GenBank/DDBJ whole genome shotgun (WGS) entry which is preliminary data.</text>
</comment>
<protein>
    <submittedName>
        <fullName evidence="1">Uncharacterized protein</fullName>
    </submittedName>
</protein>
<dbReference type="EMBL" id="BOLY01000001">
    <property type="protein sequence ID" value="GIZ37018.1"/>
    <property type="molecule type" value="Genomic_DNA"/>
</dbReference>
<organism evidence="1 2">
    <name type="scientific">Cercospora kikuchii</name>
    <dbReference type="NCBI Taxonomy" id="84275"/>
    <lineage>
        <taxon>Eukaryota</taxon>
        <taxon>Fungi</taxon>
        <taxon>Dikarya</taxon>
        <taxon>Ascomycota</taxon>
        <taxon>Pezizomycotina</taxon>
        <taxon>Dothideomycetes</taxon>
        <taxon>Dothideomycetidae</taxon>
        <taxon>Mycosphaerellales</taxon>
        <taxon>Mycosphaerellaceae</taxon>
        <taxon>Cercospora</taxon>
    </lineage>
</organism>
<reference evidence="1 2" key="1">
    <citation type="submission" date="2021-01" db="EMBL/GenBank/DDBJ databases">
        <title>Cercospora kikuchii MAFF 305040 whole genome shotgun sequence.</title>
        <authorList>
            <person name="Kashiwa T."/>
            <person name="Suzuki T."/>
        </authorList>
    </citation>
    <scope>NUCLEOTIDE SEQUENCE [LARGE SCALE GENOMIC DNA]</scope>
    <source>
        <strain evidence="1 2">MAFF 305040</strain>
    </source>
</reference>
<dbReference type="Proteomes" id="UP000825890">
    <property type="component" value="Unassembled WGS sequence"/>
</dbReference>
<name>A0A9P3CE18_9PEZI</name>
<gene>
    <name evidence="1" type="ORF">CKM354_000048100</name>
</gene>
<dbReference type="GeneID" id="68286056"/>
<proteinExistence type="predicted"/>
<dbReference type="RefSeq" id="XP_044651505.1">
    <property type="nucleotide sequence ID" value="XM_044795570.1"/>
</dbReference>
<evidence type="ECO:0000313" key="2">
    <source>
        <dbReference type="Proteomes" id="UP000825890"/>
    </source>
</evidence>